<keyword evidence="1" id="KW-0472">Membrane</keyword>
<dbReference type="OrthoDB" id="5188646at2"/>
<gene>
    <name evidence="2" type="ORF">CLV30_114102</name>
</gene>
<evidence type="ECO:0000313" key="2">
    <source>
        <dbReference type="EMBL" id="PSL01372.1"/>
    </source>
</evidence>
<comment type="caution">
    <text evidence="2">The sequence shown here is derived from an EMBL/GenBank/DDBJ whole genome shotgun (WGS) entry which is preliminary data.</text>
</comment>
<organism evidence="2 3">
    <name type="scientific">Haloactinopolyspora alba</name>
    <dbReference type="NCBI Taxonomy" id="648780"/>
    <lineage>
        <taxon>Bacteria</taxon>
        <taxon>Bacillati</taxon>
        <taxon>Actinomycetota</taxon>
        <taxon>Actinomycetes</taxon>
        <taxon>Jiangellales</taxon>
        <taxon>Jiangellaceae</taxon>
        <taxon>Haloactinopolyspora</taxon>
    </lineage>
</organism>
<keyword evidence="1" id="KW-0812">Transmembrane</keyword>
<proteinExistence type="predicted"/>
<reference evidence="2 3" key="1">
    <citation type="submission" date="2018-03" db="EMBL/GenBank/DDBJ databases">
        <title>Genomic Encyclopedia of Archaeal and Bacterial Type Strains, Phase II (KMG-II): from individual species to whole genera.</title>
        <authorList>
            <person name="Goeker M."/>
        </authorList>
    </citation>
    <scope>NUCLEOTIDE SEQUENCE [LARGE SCALE GENOMIC DNA]</scope>
    <source>
        <strain evidence="2 3">DSM 45211</strain>
    </source>
</reference>
<name>A0A2P8DVX4_9ACTN</name>
<accession>A0A2P8DVX4</accession>
<protein>
    <submittedName>
        <fullName evidence="2">Uncharacterized protein</fullName>
    </submittedName>
</protein>
<keyword evidence="1" id="KW-1133">Transmembrane helix</keyword>
<dbReference type="EMBL" id="PYGE01000014">
    <property type="protein sequence ID" value="PSL01372.1"/>
    <property type="molecule type" value="Genomic_DNA"/>
</dbReference>
<evidence type="ECO:0000313" key="3">
    <source>
        <dbReference type="Proteomes" id="UP000243528"/>
    </source>
</evidence>
<keyword evidence="3" id="KW-1185">Reference proteome</keyword>
<feature type="transmembrane region" description="Helical" evidence="1">
    <location>
        <begin position="60"/>
        <end position="80"/>
    </location>
</feature>
<dbReference type="RefSeq" id="WP_106538608.1">
    <property type="nucleotide sequence ID" value="NZ_ML142899.1"/>
</dbReference>
<sequence length="111" mass="11339">MTIITSLAAAAPDVAAGTTIQAGILDWTSDTATSLRTVLRVVAITVAVLFVVFKAVQSKFAIGTIVVSALAAGVFIWIVYNVTSLRDTVGEDMPGSLPDSTVSVTATQPGG</sequence>
<feature type="transmembrane region" description="Helical" evidence="1">
    <location>
        <begin position="32"/>
        <end position="53"/>
    </location>
</feature>
<dbReference type="AlphaFoldDB" id="A0A2P8DVX4"/>
<evidence type="ECO:0000256" key="1">
    <source>
        <dbReference type="SAM" id="Phobius"/>
    </source>
</evidence>
<dbReference type="Proteomes" id="UP000243528">
    <property type="component" value="Unassembled WGS sequence"/>
</dbReference>